<dbReference type="Pfam" id="PF00225">
    <property type="entry name" value="Kinesin"/>
    <property type="match status" value="1"/>
</dbReference>
<dbReference type="Gene3D" id="1.25.10.10">
    <property type="entry name" value="Leucine-rich Repeat Variant"/>
    <property type="match status" value="2"/>
</dbReference>
<sequence>MTESNKRSRTKKGGKTLTTKLPDDIKEKSYLTRHVDTSIAILDSPENDIVLESLLFLSKYADLCLINLNYLQQRGLLQKILKLLDRNICILRLCLRLLNILLSIEDVMIEFDQEEYDSDIQRITNFYIYHKDLHVKEFAVSILSKVASSCRITSLIFSMDLLNPILSALKSVKNVNLLQMSMILLDGLLTAPAALCILPEVKNFDVSTIVKLLQHPEGEVNAQAFKIISKLTFFCLNVYQVMFKKEKIVEKMMGVVMDPLQRDNHEISLKIILDCMNSDITSTYFIESLEFLKFCAWVKTCESDYLPQCADIFLKLSSIPSIRQTLFDLSVEESILYFLRSKEKYVLNRACAAISNMSEHPYCCDHMLTGKVVQTIFNILERTDDEIDPQNEVAIKTLCNLTKRSLKTLQFLFKLEAQQKFFELFNKGLAILSPEAYLNITEIIYHFVVYPEYQKSIVNSKLFTELLKASQSECEKVAVLSLEIITFCMVKPIFLELFTNLNGPTIIMQQLKSTTNPKLRNCLLILIHSAISNDSITLEFLKNGLVNVLREFSEEIRKSAPIIETILNLSYNVYLPLKFFETHRLEITDKLNNQFYLINGYWTDEFPFLDIIRCENLSTISSIYVVDYTYDAAEPTCTISNMSFNTLDSDESKNYTISPNERSLTTSKLLRNSEHYSKVTPDFEINYGDLSPDPFLPKYIYNINKLFEDETSIINKIRILSKFVDTILCGPNESLKIPQKFHTFKLHIQSLKFKFGTNMIPIGYLRIGFYCERALLFKTIILEDADKSDAIRQKRGIEKQYSFDVVFGEDSTQEEVYKVTTKNLITDVLNGYNGTVFAYGPTGAGKTHTMVGTRSTPGIMIRALNDIFEAVKDKEDEYSVTMSYLEIYNEQIRDLLNPSSGFLELREDSKGKSMQVAGLSEISTNSTDEIMQLLQKGNKARTIEPTAMNQTSSRSHALLSVTVRHTIPVNKTDHLRIKIRQGRLFMIDLAGSERANKTKNSGKRLQEGAHINRSLLALGNCINALSGGARYVNYRDSKLTRLLKDALCGNSKTVMIAHVSPSAGQKEESRNTLIYADRANNITTKIERNVFDVSYHVTQYQTVITELRDEISRLQHKMKEERPRSADVKKLNAEERRNEVQQLREQIVETFKTQMKLRRKLMEIDSHLLSLGMESERQHMIISHWESRNNKLYKNSLNESRARTQQSMRRRTYTADGFRSAGYENDDTLDTDIDAEGESAIQQAWSELADIEREQERWSELRVHIEQKLEVCRQRGVTLEDQLPTLLSSDDEREILALMCRVHELEADKMALQSERLVRQHELRRRDLLILRYDRQRQICEEIITRQRQIMEEKKMVLPQDLQELYQLYQQEIHASTYSDVGIPQTASAFTPTDILPPIGKIRLPTADLSSSDASGISPPSSADSGDSSIDRLMGQPVSRHSFSKKLPPLPPSPPVRSRKGSSSSMRRSLSEMHLSGSEDGAT</sequence>
<evidence type="ECO:0000256" key="1">
    <source>
        <dbReference type="ARBA" id="ARBA00004245"/>
    </source>
</evidence>
<dbReference type="InterPro" id="IPR016024">
    <property type="entry name" value="ARM-type_fold"/>
</dbReference>
<dbReference type="PANTHER" id="PTHR47968">
    <property type="entry name" value="CENTROMERE PROTEIN E"/>
    <property type="match status" value="1"/>
</dbReference>
<evidence type="ECO:0000256" key="3">
    <source>
        <dbReference type="ARBA" id="ARBA00022741"/>
    </source>
</evidence>
<feature type="compositionally biased region" description="Low complexity" evidence="9">
    <location>
        <begin position="1410"/>
        <end position="1428"/>
    </location>
</feature>
<dbReference type="GO" id="GO:0003777">
    <property type="term" value="F:microtubule motor activity"/>
    <property type="evidence" value="ECO:0007669"/>
    <property type="project" value="InterPro"/>
</dbReference>
<keyword evidence="2" id="KW-0493">Microtubule</keyword>
<dbReference type="OrthoDB" id="3176171at2759"/>
<evidence type="ECO:0000256" key="6">
    <source>
        <dbReference type="ARBA" id="ARBA00023175"/>
    </source>
</evidence>
<keyword evidence="12" id="KW-1185">Reference proteome</keyword>
<evidence type="ECO:0000313" key="12">
    <source>
        <dbReference type="Proteomes" id="UP001153709"/>
    </source>
</evidence>
<dbReference type="SUPFAM" id="SSF48371">
    <property type="entry name" value="ARM repeat"/>
    <property type="match status" value="2"/>
</dbReference>
<evidence type="ECO:0000256" key="4">
    <source>
        <dbReference type="ARBA" id="ARBA00022840"/>
    </source>
</evidence>
<dbReference type="SMART" id="SM00129">
    <property type="entry name" value="KISc"/>
    <property type="match status" value="1"/>
</dbReference>
<evidence type="ECO:0000256" key="8">
    <source>
        <dbReference type="SAM" id="Coils"/>
    </source>
</evidence>
<feature type="region of interest" description="Disordered" evidence="9">
    <location>
        <begin position="1"/>
        <end position="20"/>
    </location>
</feature>
<keyword evidence="7" id="KW-0206">Cytoskeleton</keyword>
<feature type="region of interest" description="Disordered" evidence="9">
    <location>
        <begin position="1407"/>
        <end position="1483"/>
    </location>
</feature>
<accession>A0A9P0DWZ6</accession>
<evidence type="ECO:0000259" key="10">
    <source>
        <dbReference type="SMART" id="SM00129"/>
    </source>
</evidence>
<dbReference type="Proteomes" id="UP001153709">
    <property type="component" value="Chromosome 3"/>
</dbReference>
<organism evidence="11 12">
    <name type="scientific">Diabrotica balteata</name>
    <name type="common">Banded cucumber beetle</name>
    <dbReference type="NCBI Taxonomy" id="107213"/>
    <lineage>
        <taxon>Eukaryota</taxon>
        <taxon>Metazoa</taxon>
        <taxon>Ecdysozoa</taxon>
        <taxon>Arthropoda</taxon>
        <taxon>Hexapoda</taxon>
        <taxon>Insecta</taxon>
        <taxon>Pterygota</taxon>
        <taxon>Neoptera</taxon>
        <taxon>Endopterygota</taxon>
        <taxon>Coleoptera</taxon>
        <taxon>Polyphaga</taxon>
        <taxon>Cucujiformia</taxon>
        <taxon>Chrysomeloidea</taxon>
        <taxon>Chrysomelidae</taxon>
        <taxon>Galerucinae</taxon>
        <taxon>Diabroticina</taxon>
        <taxon>Diabroticites</taxon>
        <taxon>Diabrotica</taxon>
    </lineage>
</organism>
<dbReference type="PANTHER" id="PTHR47968:SF13">
    <property type="entry name" value="KINESIN-LIKE PROTEIN KIF19 ISOFORM X1"/>
    <property type="match status" value="1"/>
</dbReference>
<dbReference type="GO" id="GO:0007018">
    <property type="term" value="P:microtubule-based movement"/>
    <property type="evidence" value="ECO:0007669"/>
    <property type="project" value="InterPro"/>
</dbReference>
<dbReference type="GO" id="GO:0005524">
    <property type="term" value="F:ATP binding"/>
    <property type="evidence" value="ECO:0007669"/>
    <property type="project" value="UniProtKB-KW"/>
</dbReference>
<dbReference type="PROSITE" id="PS00411">
    <property type="entry name" value="KINESIN_MOTOR_1"/>
    <property type="match status" value="1"/>
</dbReference>
<keyword evidence="6" id="KW-0505">Motor protein</keyword>
<comment type="subcellular location">
    <subcellularLocation>
        <location evidence="1">Cytoplasm</location>
        <location evidence="1">Cytoskeleton</location>
    </subcellularLocation>
</comment>
<dbReference type="InterPro" id="IPR027417">
    <property type="entry name" value="P-loop_NTPase"/>
</dbReference>
<dbReference type="GO" id="GO:0008017">
    <property type="term" value="F:microtubule binding"/>
    <property type="evidence" value="ECO:0007669"/>
    <property type="project" value="InterPro"/>
</dbReference>
<feature type="domain" description="Kinesin motor" evidence="10">
    <location>
        <begin position="714"/>
        <end position="1090"/>
    </location>
</feature>
<dbReference type="InterPro" id="IPR036961">
    <property type="entry name" value="Kinesin_motor_dom_sf"/>
</dbReference>
<feature type="coiled-coil region" evidence="8">
    <location>
        <begin position="1097"/>
        <end position="1153"/>
    </location>
</feature>
<keyword evidence="3" id="KW-0547">Nucleotide-binding</keyword>
<evidence type="ECO:0000313" key="11">
    <source>
        <dbReference type="EMBL" id="CAH1275498.1"/>
    </source>
</evidence>
<dbReference type="InterPro" id="IPR011989">
    <property type="entry name" value="ARM-like"/>
</dbReference>
<reference evidence="11" key="1">
    <citation type="submission" date="2022-01" db="EMBL/GenBank/DDBJ databases">
        <authorList>
            <person name="King R."/>
        </authorList>
    </citation>
    <scope>NUCLEOTIDE SEQUENCE</scope>
</reference>
<keyword evidence="7" id="KW-0963">Cytoplasm</keyword>
<evidence type="ECO:0000256" key="9">
    <source>
        <dbReference type="SAM" id="MobiDB-lite"/>
    </source>
</evidence>
<dbReference type="Gene3D" id="3.40.850.10">
    <property type="entry name" value="Kinesin motor domain"/>
    <property type="match status" value="1"/>
</dbReference>
<dbReference type="GO" id="GO:0005874">
    <property type="term" value="C:microtubule"/>
    <property type="evidence" value="ECO:0007669"/>
    <property type="project" value="UniProtKB-KW"/>
</dbReference>
<keyword evidence="5 8" id="KW-0175">Coiled coil</keyword>
<proteinExistence type="predicted"/>
<evidence type="ECO:0000256" key="2">
    <source>
        <dbReference type="ARBA" id="ARBA00022701"/>
    </source>
</evidence>
<dbReference type="InterPro" id="IPR019821">
    <property type="entry name" value="Kinesin_motor_CS"/>
</dbReference>
<evidence type="ECO:0000256" key="5">
    <source>
        <dbReference type="ARBA" id="ARBA00023054"/>
    </source>
</evidence>
<gene>
    <name evidence="11" type="ORF">DIABBA_LOCUS4868</name>
</gene>
<name>A0A9P0DWZ6_DIABA</name>
<dbReference type="SUPFAM" id="SSF52540">
    <property type="entry name" value="P-loop containing nucleoside triphosphate hydrolases"/>
    <property type="match status" value="1"/>
</dbReference>
<dbReference type="InterPro" id="IPR027640">
    <property type="entry name" value="Kinesin-like_fam"/>
</dbReference>
<evidence type="ECO:0000256" key="7">
    <source>
        <dbReference type="ARBA" id="ARBA00023212"/>
    </source>
</evidence>
<dbReference type="EMBL" id="OU898278">
    <property type="protein sequence ID" value="CAH1275498.1"/>
    <property type="molecule type" value="Genomic_DNA"/>
</dbReference>
<protein>
    <recommendedName>
        <fullName evidence="10">Kinesin motor domain-containing protein</fullName>
    </recommendedName>
</protein>
<keyword evidence="4" id="KW-0067">ATP-binding</keyword>
<dbReference type="InterPro" id="IPR001752">
    <property type="entry name" value="Kinesin_motor_dom"/>
</dbReference>
<dbReference type="PRINTS" id="PR00380">
    <property type="entry name" value="KINESINHEAVY"/>
</dbReference>